<feature type="compositionally biased region" description="Basic and acidic residues" evidence="1">
    <location>
        <begin position="377"/>
        <end position="390"/>
    </location>
</feature>
<proteinExistence type="predicted"/>
<gene>
    <name evidence="2" type="ORF">SAMN04488028_11043</name>
</gene>
<name>A0A1M6VY08_REIAG</name>
<organism evidence="2 3">
    <name type="scientific">Reichenbachiella agariperforans</name>
    <dbReference type="NCBI Taxonomy" id="156994"/>
    <lineage>
        <taxon>Bacteria</taxon>
        <taxon>Pseudomonadati</taxon>
        <taxon>Bacteroidota</taxon>
        <taxon>Cytophagia</taxon>
        <taxon>Cytophagales</taxon>
        <taxon>Reichenbachiellaceae</taxon>
        <taxon>Reichenbachiella</taxon>
    </lineage>
</organism>
<feature type="region of interest" description="Disordered" evidence="1">
    <location>
        <begin position="284"/>
        <end position="313"/>
    </location>
</feature>
<evidence type="ECO:0000313" key="3">
    <source>
        <dbReference type="Proteomes" id="UP000184474"/>
    </source>
</evidence>
<dbReference type="AlphaFoldDB" id="A0A1M6VY08"/>
<reference evidence="3" key="1">
    <citation type="submission" date="2016-11" db="EMBL/GenBank/DDBJ databases">
        <authorList>
            <person name="Varghese N."/>
            <person name="Submissions S."/>
        </authorList>
    </citation>
    <scope>NUCLEOTIDE SEQUENCE [LARGE SCALE GENOMIC DNA]</scope>
    <source>
        <strain evidence="3">DSM 26134</strain>
    </source>
</reference>
<evidence type="ECO:0000313" key="2">
    <source>
        <dbReference type="EMBL" id="SHK86307.1"/>
    </source>
</evidence>
<feature type="compositionally biased region" description="Polar residues" evidence="1">
    <location>
        <begin position="210"/>
        <end position="219"/>
    </location>
</feature>
<protein>
    <submittedName>
        <fullName evidence="2">Uncharacterized protein</fullName>
    </submittedName>
</protein>
<feature type="region of interest" description="Disordered" evidence="1">
    <location>
        <begin position="410"/>
        <end position="430"/>
    </location>
</feature>
<feature type="compositionally biased region" description="Basic residues" evidence="1">
    <location>
        <begin position="79"/>
        <end position="95"/>
    </location>
</feature>
<dbReference type="STRING" id="156994.SAMN04488028_11043"/>
<feature type="region of interest" description="Disordered" evidence="1">
    <location>
        <begin position="202"/>
        <end position="224"/>
    </location>
</feature>
<feature type="region of interest" description="Disordered" evidence="1">
    <location>
        <begin position="350"/>
        <end position="397"/>
    </location>
</feature>
<sequence>MNKRNLLILIIGIVVMLLATENSYAQLLEDRNKLKTHSKKREGFSPFKKRIKKSKAQGKPSVVKADKPKFSKNVAGDHKARKINPKFSKPQKSKSRYAVQPRYSRENAGQSGRGIKVNPRYSQNNAGQSKRKFKVSPRYSQENAGQVGHKWKISPRFTQEHAGNYGRSKKIQPRFSQQNAGQISHKMSVNPRFTQEHAGNYGRQKKIQPRFSQQNSGQISHKMKVSPRFTQENAGEVGHKIVINPRFTQENAGQVGHKIVVNPRFTQNNAGEYKKKNIKPRFSKENAGEFGHGTRVRPRYTRNNAGDVPYRKVSPRYSIPPDYAKATANNQKSGFLTNVNLIIDRAKYKKQPAQKSLGPKTVKPTYSQPNTAGQHNESIKSYKKQTDKSVRNSPNYQLATYTGKVRKLRKTSDMHPSARHLSAKGDDSRVVRDTKRKLNVSWVRMFGNQTQPDAVKDKVGKAKFDKDEKDIWNN</sequence>
<feature type="compositionally biased region" description="Polar residues" evidence="1">
    <location>
        <begin position="364"/>
        <end position="376"/>
    </location>
</feature>
<feature type="region of interest" description="Disordered" evidence="1">
    <location>
        <begin position="75"/>
        <end position="147"/>
    </location>
</feature>
<evidence type="ECO:0000256" key="1">
    <source>
        <dbReference type="SAM" id="MobiDB-lite"/>
    </source>
</evidence>
<keyword evidence="3" id="KW-1185">Reference proteome</keyword>
<dbReference type="EMBL" id="FRAA01000010">
    <property type="protein sequence ID" value="SHK86307.1"/>
    <property type="molecule type" value="Genomic_DNA"/>
</dbReference>
<dbReference type="Proteomes" id="UP000184474">
    <property type="component" value="Unassembled WGS sequence"/>
</dbReference>
<accession>A0A1M6VY08</accession>